<comment type="caution">
    <text evidence="4">The sequence shown here is derived from an EMBL/GenBank/DDBJ whole genome shotgun (WGS) entry which is preliminary data.</text>
</comment>
<dbReference type="EMBL" id="RBIL01000001">
    <property type="protein sequence ID" value="RKQ91551.1"/>
    <property type="molecule type" value="Genomic_DNA"/>
</dbReference>
<sequence length="274" mass="29090">MTKTVLITGCSSGIGRATAQVLAKNGFEVYATARRTESIADLEADGCKTLALDVTSEESMAAAVAAIPQGIDALVNNAGIQEVGAIESVPMDRVRGLFETNVFGPVRLTQLVLPQMRERRAGTIVTVGSMNGKFTWPGTGYYCGTKHALEAISDALRYETRPFGVKTVLVEPGFVKTPLGKTAVGRRVQEPGPYASFNDEVAEVTSSYTTGALGMLACSAEAVGETILKALTSDKPRARYRVAPSAGLFMSLRKVLPDAGFDALLRSQMPKPKP</sequence>
<evidence type="ECO:0000256" key="1">
    <source>
        <dbReference type="ARBA" id="ARBA00006484"/>
    </source>
</evidence>
<accession>A0A660LFR5</accession>
<comment type="similarity">
    <text evidence="1 3">Belongs to the short-chain dehydrogenases/reductases (SDR) family.</text>
</comment>
<dbReference type="GO" id="GO:0016491">
    <property type="term" value="F:oxidoreductase activity"/>
    <property type="evidence" value="ECO:0007669"/>
    <property type="project" value="UniProtKB-KW"/>
</dbReference>
<organism evidence="4 5">
    <name type="scientific">Solirubrobacter pauli</name>
    <dbReference type="NCBI Taxonomy" id="166793"/>
    <lineage>
        <taxon>Bacteria</taxon>
        <taxon>Bacillati</taxon>
        <taxon>Actinomycetota</taxon>
        <taxon>Thermoleophilia</taxon>
        <taxon>Solirubrobacterales</taxon>
        <taxon>Solirubrobacteraceae</taxon>
        <taxon>Solirubrobacter</taxon>
    </lineage>
</organism>
<gene>
    <name evidence="4" type="ORF">C8N24_1374</name>
</gene>
<dbReference type="InterPro" id="IPR036291">
    <property type="entry name" value="NAD(P)-bd_dom_sf"/>
</dbReference>
<dbReference type="Pfam" id="PF00106">
    <property type="entry name" value="adh_short"/>
    <property type="match status" value="1"/>
</dbReference>
<dbReference type="PANTHER" id="PTHR44169">
    <property type="entry name" value="NADPH-DEPENDENT 1-ACYLDIHYDROXYACETONE PHOSPHATE REDUCTASE"/>
    <property type="match status" value="1"/>
</dbReference>
<dbReference type="Gene3D" id="3.40.50.720">
    <property type="entry name" value="NAD(P)-binding Rossmann-like Domain"/>
    <property type="match status" value="1"/>
</dbReference>
<dbReference type="InterPro" id="IPR020904">
    <property type="entry name" value="Sc_DH/Rdtase_CS"/>
</dbReference>
<dbReference type="SUPFAM" id="SSF51735">
    <property type="entry name" value="NAD(P)-binding Rossmann-fold domains"/>
    <property type="match status" value="1"/>
</dbReference>
<evidence type="ECO:0000256" key="2">
    <source>
        <dbReference type="ARBA" id="ARBA00023002"/>
    </source>
</evidence>
<name>A0A660LFR5_9ACTN</name>
<dbReference type="OrthoDB" id="5242868at2"/>
<dbReference type="PRINTS" id="PR00081">
    <property type="entry name" value="GDHRDH"/>
</dbReference>
<keyword evidence="5" id="KW-1185">Reference proteome</keyword>
<dbReference type="RefSeq" id="WP_121249261.1">
    <property type="nucleotide sequence ID" value="NZ_RBIL01000001.1"/>
</dbReference>
<evidence type="ECO:0000313" key="4">
    <source>
        <dbReference type="EMBL" id="RKQ91551.1"/>
    </source>
</evidence>
<evidence type="ECO:0000313" key="5">
    <source>
        <dbReference type="Proteomes" id="UP000278962"/>
    </source>
</evidence>
<proteinExistence type="inferred from homology"/>
<dbReference type="Proteomes" id="UP000278962">
    <property type="component" value="Unassembled WGS sequence"/>
</dbReference>
<dbReference type="PANTHER" id="PTHR44169:SF6">
    <property type="entry name" value="NADPH-DEPENDENT 1-ACYLDIHYDROXYACETONE PHOSPHATE REDUCTASE"/>
    <property type="match status" value="1"/>
</dbReference>
<protein>
    <submittedName>
        <fullName evidence="4">NADP-dependent 3-hydroxy acid dehydrogenase YdfG</fullName>
    </submittedName>
</protein>
<dbReference type="InterPro" id="IPR002347">
    <property type="entry name" value="SDR_fam"/>
</dbReference>
<dbReference type="AlphaFoldDB" id="A0A660LFR5"/>
<dbReference type="PRINTS" id="PR00080">
    <property type="entry name" value="SDRFAMILY"/>
</dbReference>
<dbReference type="CDD" id="cd05374">
    <property type="entry name" value="17beta-HSD-like_SDR_c"/>
    <property type="match status" value="1"/>
</dbReference>
<evidence type="ECO:0000256" key="3">
    <source>
        <dbReference type="RuleBase" id="RU000363"/>
    </source>
</evidence>
<reference evidence="4 5" key="1">
    <citation type="submission" date="2018-10" db="EMBL/GenBank/DDBJ databases">
        <title>Genomic Encyclopedia of Archaeal and Bacterial Type Strains, Phase II (KMG-II): from individual species to whole genera.</title>
        <authorList>
            <person name="Goeker M."/>
        </authorList>
    </citation>
    <scope>NUCLEOTIDE SEQUENCE [LARGE SCALE GENOMIC DNA]</scope>
    <source>
        <strain evidence="4 5">DSM 14954</strain>
    </source>
</reference>
<dbReference type="PROSITE" id="PS00061">
    <property type="entry name" value="ADH_SHORT"/>
    <property type="match status" value="1"/>
</dbReference>
<keyword evidence="2" id="KW-0560">Oxidoreductase</keyword>